<evidence type="ECO:0000313" key="1">
    <source>
        <dbReference type="EMBL" id="GAH37606.1"/>
    </source>
</evidence>
<dbReference type="EMBL" id="BARU01006838">
    <property type="protein sequence ID" value="GAH37606.1"/>
    <property type="molecule type" value="Genomic_DNA"/>
</dbReference>
<reference evidence="1" key="1">
    <citation type="journal article" date="2014" name="Front. Microbiol.">
        <title>High frequency of phylogenetically diverse reductive dehalogenase-homologous genes in deep subseafloor sedimentary metagenomes.</title>
        <authorList>
            <person name="Kawai M."/>
            <person name="Futagami T."/>
            <person name="Toyoda A."/>
            <person name="Takaki Y."/>
            <person name="Nishi S."/>
            <person name="Hori S."/>
            <person name="Arai W."/>
            <person name="Tsubouchi T."/>
            <person name="Morono Y."/>
            <person name="Uchiyama I."/>
            <person name="Ito T."/>
            <person name="Fujiyama A."/>
            <person name="Inagaki F."/>
            <person name="Takami H."/>
        </authorList>
    </citation>
    <scope>NUCLEOTIDE SEQUENCE</scope>
    <source>
        <strain evidence="1">Expedition CK06-06</strain>
    </source>
</reference>
<accession>X1EW52</accession>
<organism evidence="1">
    <name type="scientific">marine sediment metagenome</name>
    <dbReference type="NCBI Taxonomy" id="412755"/>
    <lineage>
        <taxon>unclassified sequences</taxon>
        <taxon>metagenomes</taxon>
        <taxon>ecological metagenomes</taxon>
    </lineage>
</organism>
<sequence>MDVFVYREPKGFETRDLEGIDELGEQLTNYGPLTDDTEVKVEITAPWREIKGLLSLPEMEAIWFNPKTDQRFKE</sequence>
<proteinExistence type="predicted"/>
<dbReference type="AlphaFoldDB" id="X1EW52"/>
<comment type="caution">
    <text evidence="1">The sequence shown here is derived from an EMBL/GenBank/DDBJ whole genome shotgun (WGS) entry which is preliminary data.</text>
</comment>
<gene>
    <name evidence="1" type="ORF">S03H2_13470</name>
</gene>
<protein>
    <submittedName>
        <fullName evidence="1">Uncharacterized protein</fullName>
    </submittedName>
</protein>
<name>X1EW52_9ZZZZ</name>